<feature type="region of interest" description="Disordered" evidence="1">
    <location>
        <begin position="449"/>
        <end position="499"/>
    </location>
</feature>
<gene>
    <name evidence="3" type="ORF">SCLTRI_LOCUS1558</name>
</gene>
<feature type="transmembrane region" description="Helical" evidence="2">
    <location>
        <begin position="85"/>
        <end position="102"/>
    </location>
</feature>
<name>A0A8H2ZK68_9HELO</name>
<sequence>MSADDQVFLDILSSVPNDIKKYSNDVADYIERHIEKVAASIRVSLASAEWIPPSARPRPPPPTRTFVVPQSLYTRIEQWVSRNKLLTGAIVIVVGGITYHVIRNRSNYRKKRRAKRAATGARQEVVVVAGSPSEPITRSISLDLERRGFIVYVVCNTIEDEVLVQNESRQDIKPLMIDIVDPSSASAAIDRFAAHLRAPHSPFQGGKTHHLIFRSLILIPSLTYPSSPIATLSASTVSDLLNTRLLNPILILQNFLPLLTQLPFHGSHSGDIVPKPSILVLTPNIIPSLSPAFHAPESSTTSFLKTFTQILTSELSPLSIPVINLQLGTFDFSFFGPKNQLQSYRGRSPPSNPDWDPTSRHVYSRNYAAINRSNVGIAMGCGSLGGGYGKGSSLRELNNAVFDAMERKKGGIIRVGMGSNIYGFIGAWVPRGLIAWMMGVRKFNAESAGDDSHAYAPGSSSSSTSSFEGKAFTPESSETSGGPGLAGGEYISVSDLDSN</sequence>
<evidence type="ECO:0000256" key="1">
    <source>
        <dbReference type="SAM" id="MobiDB-lite"/>
    </source>
</evidence>
<evidence type="ECO:0000256" key="2">
    <source>
        <dbReference type="SAM" id="Phobius"/>
    </source>
</evidence>
<keyword evidence="2" id="KW-0812">Transmembrane</keyword>
<dbReference type="Pfam" id="PF08643">
    <property type="entry name" value="DUF1776"/>
    <property type="match status" value="1"/>
</dbReference>
<dbReference type="Gene3D" id="3.40.50.720">
    <property type="entry name" value="NAD(P)-binding Rossmann-like Domain"/>
    <property type="match status" value="1"/>
</dbReference>
<protein>
    <submittedName>
        <fullName evidence="3">0cf9400f-40fe-4305-aca0-0322fbbee84b</fullName>
    </submittedName>
</protein>
<accession>A0A8H2ZK68</accession>
<evidence type="ECO:0000313" key="4">
    <source>
        <dbReference type="Proteomes" id="UP000624404"/>
    </source>
</evidence>
<dbReference type="InterPro" id="IPR013952">
    <property type="entry name" value="DUF1776_fun"/>
</dbReference>
<keyword evidence="2" id="KW-1133">Transmembrane helix</keyword>
<dbReference type="PANTHER" id="PTHR43313">
    <property type="entry name" value="SHORT-CHAIN DEHYDROGENASE/REDUCTASE FAMILY 9C"/>
    <property type="match status" value="1"/>
</dbReference>
<keyword evidence="4" id="KW-1185">Reference proteome</keyword>
<proteinExistence type="predicted"/>
<dbReference type="EMBL" id="CAJHIA010000007">
    <property type="protein sequence ID" value="CAD6441767.1"/>
    <property type="molecule type" value="Genomic_DNA"/>
</dbReference>
<reference evidence="3" key="1">
    <citation type="submission" date="2020-10" db="EMBL/GenBank/DDBJ databases">
        <authorList>
            <person name="Kusch S."/>
        </authorList>
    </citation>
    <scope>NUCLEOTIDE SEQUENCE</scope>
    <source>
        <strain evidence="3">SwB9</strain>
    </source>
</reference>
<dbReference type="PANTHER" id="PTHR43313:SF1">
    <property type="entry name" value="3BETA-HYDROXYSTEROID DEHYDROGENASE DHS-16"/>
    <property type="match status" value="1"/>
</dbReference>
<dbReference type="Proteomes" id="UP000624404">
    <property type="component" value="Unassembled WGS sequence"/>
</dbReference>
<dbReference type="OrthoDB" id="5308060at2759"/>
<dbReference type="InterPro" id="IPR036291">
    <property type="entry name" value="NAD(P)-bd_dom_sf"/>
</dbReference>
<comment type="caution">
    <text evidence="3">The sequence shown here is derived from an EMBL/GenBank/DDBJ whole genome shotgun (WGS) entry which is preliminary data.</text>
</comment>
<keyword evidence="2" id="KW-0472">Membrane</keyword>
<dbReference type="AlphaFoldDB" id="A0A8H2ZK68"/>
<organism evidence="3 4">
    <name type="scientific">Sclerotinia trifoliorum</name>
    <dbReference type="NCBI Taxonomy" id="28548"/>
    <lineage>
        <taxon>Eukaryota</taxon>
        <taxon>Fungi</taxon>
        <taxon>Dikarya</taxon>
        <taxon>Ascomycota</taxon>
        <taxon>Pezizomycotina</taxon>
        <taxon>Leotiomycetes</taxon>
        <taxon>Helotiales</taxon>
        <taxon>Sclerotiniaceae</taxon>
        <taxon>Sclerotinia</taxon>
    </lineage>
</organism>
<evidence type="ECO:0000313" key="3">
    <source>
        <dbReference type="EMBL" id="CAD6441767.1"/>
    </source>
</evidence>
<dbReference type="SUPFAM" id="SSF51735">
    <property type="entry name" value="NAD(P)-binding Rossmann-fold domains"/>
    <property type="match status" value="1"/>
</dbReference>